<evidence type="ECO:0000313" key="2">
    <source>
        <dbReference type="Proteomes" id="UP000326396"/>
    </source>
</evidence>
<dbReference type="PANTHER" id="PTHR31479:SF4">
    <property type="entry name" value="FUNGAL LIPASE-LIKE DOMAIN-CONTAINING PROTEIN"/>
    <property type="match status" value="1"/>
</dbReference>
<evidence type="ECO:0000313" key="1">
    <source>
        <dbReference type="EMBL" id="KAD4585900.1"/>
    </source>
</evidence>
<dbReference type="SUPFAM" id="SSF53474">
    <property type="entry name" value="alpha/beta-Hydrolases"/>
    <property type="match status" value="1"/>
</dbReference>
<reference evidence="1 2" key="1">
    <citation type="submission" date="2019-05" db="EMBL/GenBank/DDBJ databases">
        <title>Mikania micrantha, genome provides insights into the molecular mechanism of rapid growth.</title>
        <authorList>
            <person name="Liu B."/>
        </authorList>
    </citation>
    <scope>NUCLEOTIDE SEQUENCE [LARGE SCALE GENOMIC DNA]</scope>
    <source>
        <strain evidence="1">NLD-2019</strain>
        <tissue evidence="1">Leaf</tissue>
    </source>
</reference>
<protein>
    <recommendedName>
        <fullName evidence="3">Fungal lipase-like domain-containing protein</fullName>
    </recommendedName>
</protein>
<evidence type="ECO:0008006" key="3">
    <source>
        <dbReference type="Google" id="ProtNLM"/>
    </source>
</evidence>
<organism evidence="1 2">
    <name type="scientific">Mikania micrantha</name>
    <name type="common">bitter vine</name>
    <dbReference type="NCBI Taxonomy" id="192012"/>
    <lineage>
        <taxon>Eukaryota</taxon>
        <taxon>Viridiplantae</taxon>
        <taxon>Streptophyta</taxon>
        <taxon>Embryophyta</taxon>
        <taxon>Tracheophyta</taxon>
        <taxon>Spermatophyta</taxon>
        <taxon>Magnoliopsida</taxon>
        <taxon>eudicotyledons</taxon>
        <taxon>Gunneridae</taxon>
        <taxon>Pentapetalae</taxon>
        <taxon>asterids</taxon>
        <taxon>campanulids</taxon>
        <taxon>Asterales</taxon>
        <taxon>Asteraceae</taxon>
        <taxon>Asteroideae</taxon>
        <taxon>Heliantheae alliance</taxon>
        <taxon>Eupatorieae</taxon>
        <taxon>Mikania</taxon>
    </lineage>
</organism>
<dbReference type="InterPro" id="IPR029058">
    <property type="entry name" value="AB_hydrolase_fold"/>
</dbReference>
<dbReference type="Proteomes" id="UP000326396">
    <property type="component" value="Linkage Group LG2"/>
</dbReference>
<dbReference type="AlphaFoldDB" id="A0A5N6NF39"/>
<sequence length="242" mass="28130">MWAQTTNVGRRQHGFAMVTRFAGQAQVQLRFASQFEGSAKQYIRDRLANRAGVRSGPGFVFDGHQHEGLRVRPRPRTCFNPTLIIEQVSNHGEVLTPRVNQVDFRKLSGWFTRDRKRNEHDTYAPPWWERFHFRLNRRLVDDNDSSYFGAIYELKNAPPCAPKYVIAFRGTIKRFQTIFEDMKLNFKFFFGHPKKRPRFQIAFKAVLEIVTMAGAENVWLAGHSLDASIAMLVGRELVKTKR</sequence>
<gene>
    <name evidence="1" type="ORF">E3N88_23501</name>
</gene>
<proteinExistence type="predicted"/>
<keyword evidence="2" id="KW-1185">Reference proteome</keyword>
<dbReference type="OrthoDB" id="58570at2759"/>
<dbReference type="EMBL" id="SZYD01000012">
    <property type="protein sequence ID" value="KAD4585900.1"/>
    <property type="molecule type" value="Genomic_DNA"/>
</dbReference>
<name>A0A5N6NF39_9ASTR</name>
<dbReference type="PANTHER" id="PTHR31479">
    <property type="entry name" value="ALPHA/BETA-HYDROLASES SUPERFAMILY PROTEIN"/>
    <property type="match status" value="1"/>
</dbReference>
<comment type="caution">
    <text evidence="1">The sequence shown here is derived from an EMBL/GenBank/DDBJ whole genome shotgun (WGS) entry which is preliminary data.</text>
</comment>
<accession>A0A5N6NF39</accession>